<keyword evidence="2" id="KW-1185">Reference proteome</keyword>
<name>A0A6J4ZI80_9BURK</name>
<reference evidence="1 2" key="1">
    <citation type="submission" date="2020-04" db="EMBL/GenBank/DDBJ databases">
        <authorList>
            <person name="De Canck E."/>
        </authorList>
    </citation>
    <scope>NUCLEOTIDE SEQUENCE [LARGE SCALE GENOMIC DNA]</scope>
    <source>
        <strain evidence="1 2">LMG 26845</strain>
    </source>
</reference>
<gene>
    <name evidence="1" type="ORF">LMG26845_00494</name>
</gene>
<evidence type="ECO:0008006" key="3">
    <source>
        <dbReference type="Google" id="ProtNLM"/>
    </source>
</evidence>
<evidence type="ECO:0000313" key="2">
    <source>
        <dbReference type="Proteomes" id="UP000507979"/>
    </source>
</evidence>
<evidence type="ECO:0000313" key="1">
    <source>
        <dbReference type="EMBL" id="CAB3627807.1"/>
    </source>
</evidence>
<sequence length="150" mass="16226">MSNAFVVGQYAEGQGGIYIGLTAQGRHLFAAAAPLDGDFEFGGYGDELDGYSDLDGAENTRKLLERGGHPAAQAASEYSADGHKDFYLPAHRELLQVVAVEGLDETVGDVWTSTPHGSYDAWAVGFEYGGVFYWGRSDEFRVRPVRSIIA</sequence>
<dbReference type="AlphaFoldDB" id="A0A6J4ZI80"/>
<accession>A0A6J4ZI80</accession>
<dbReference type="Proteomes" id="UP000507979">
    <property type="component" value="Unassembled WGS sequence"/>
</dbReference>
<organism evidence="1 2">
    <name type="scientific">Achromobacter insuavis</name>
    <dbReference type="NCBI Taxonomy" id="1287735"/>
    <lineage>
        <taxon>Bacteria</taxon>
        <taxon>Pseudomonadati</taxon>
        <taxon>Pseudomonadota</taxon>
        <taxon>Betaproteobacteria</taxon>
        <taxon>Burkholderiales</taxon>
        <taxon>Alcaligenaceae</taxon>
        <taxon>Achromobacter</taxon>
    </lineage>
</organism>
<protein>
    <recommendedName>
        <fullName evidence="3">DUF1566 domain-containing protein</fullName>
    </recommendedName>
</protein>
<dbReference type="GeneID" id="92896334"/>
<dbReference type="RefSeq" id="WP_180180022.1">
    <property type="nucleotide sequence ID" value="NZ_CADIJR010000002.1"/>
</dbReference>
<dbReference type="EMBL" id="CADIJR010000002">
    <property type="protein sequence ID" value="CAB3627807.1"/>
    <property type="molecule type" value="Genomic_DNA"/>
</dbReference>
<proteinExistence type="predicted"/>